<protein>
    <submittedName>
        <fullName evidence="2">Uncharacterized protein</fullName>
    </submittedName>
</protein>
<sequence length="358" mass="41888">MFEGLFKGSQKPRPDRPRPPLVPEDLPEAKRPDKMVTYTIQTKPTPTGTGSFGSLPKTTYMDYFSFWMLFYNDLKQNHDGRAQGWSCPAPLAWMYQVSSIPEPKEKNIYTMLRYPLIEYYGIYCMHFMNFISLRHDTEVKLSRNRLEVLIQNIDHVDRAFRIVLAFIPKDLMAAKLAKPWYKFGKSDHFKPQKVWLGNQLIRYRRNIVIIKACFKNMLDLMFPYGVQKNETEAPLSGWKDASKYEGHICRVPDWIFEDPHLTFLEPFSIKEYDQRAGKIILSYKSSQTKSRRLSGSGGRQATPSSQTLKPLNLGESNRKRDKDGEPWVVDMSKEDPWVSREHFAELGYMMMVEKGWRN</sequence>
<evidence type="ECO:0000313" key="3">
    <source>
        <dbReference type="Proteomes" id="UP001313282"/>
    </source>
</evidence>
<organism evidence="2 3">
    <name type="scientific">Orbilia javanica</name>
    <dbReference type="NCBI Taxonomy" id="47235"/>
    <lineage>
        <taxon>Eukaryota</taxon>
        <taxon>Fungi</taxon>
        <taxon>Dikarya</taxon>
        <taxon>Ascomycota</taxon>
        <taxon>Pezizomycotina</taxon>
        <taxon>Orbiliomycetes</taxon>
        <taxon>Orbiliales</taxon>
        <taxon>Orbiliaceae</taxon>
        <taxon>Orbilia</taxon>
    </lineage>
</organism>
<dbReference type="AlphaFoldDB" id="A0AAN8RAC8"/>
<evidence type="ECO:0000256" key="1">
    <source>
        <dbReference type="SAM" id="MobiDB-lite"/>
    </source>
</evidence>
<evidence type="ECO:0000313" key="2">
    <source>
        <dbReference type="EMBL" id="KAK6330631.1"/>
    </source>
</evidence>
<comment type="caution">
    <text evidence="2">The sequence shown here is derived from an EMBL/GenBank/DDBJ whole genome shotgun (WGS) entry which is preliminary data.</text>
</comment>
<dbReference type="Proteomes" id="UP001313282">
    <property type="component" value="Unassembled WGS sequence"/>
</dbReference>
<proteinExistence type="predicted"/>
<feature type="compositionally biased region" description="Basic and acidic residues" evidence="1">
    <location>
        <begin position="316"/>
        <end position="327"/>
    </location>
</feature>
<feature type="region of interest" description="Disordered" evidence="1">
    <location>
        <begin position="1"/>
        <end position="28"/>
    </location>
</feature>
<dbReference type="EMBL" id="JAVHNR010000011">
    <property type="protein sequence ID" value="KAK6330631.1"/>
    <property type="molecule type" value="Genomic_DNA"/>
</dbReference>
<keyword evidence="3" id="KW-1185">Reference proteome</keyword>
<name>A0AAN8RAC8_9PEZI</name>
<feature type="region of interest" description="Disordered" evidence="1">
    <location>
        <begin position="289"/>
        <end position="327"/>
    </location>
</feature>
<gene>
    <name evidence="2" type="ORF">TWF718_002828</name>
</gene>
<reference evidence="2 3" key="1">
    <citation type="submission" date="2019-10" db="EMBL/GenBank/DDBJ databases">
        <authorList>
            <person name="Palmer J.M."/>
        </authorList>
    </citation>
    <scope>NUCLEOTIDE SEQUENCE [LARGE SCALE GENOMIC DNA]</scope>
    <source>
        <strain evidence="2 3">TWF718</strain>
    </source>
</reference>
<feature type="compositionally biased region" description="Polar residues" evidence="1">
    <location>
        <begin position="299"/>
        <end position="309"/>
    </location>
</feature>
<accession>A0AAN8RAC8</accession>